<dbReference type="PANTHER" id="PTHR43065">
    <property type="entry name" value="SENSOR HISTIDINE KINASE"/>
    <property type="match status" value="1"/>
</dbReference>
<evidence type="ECO:0000256" key="6">
    <source>
        <dbReference type="PROSITE-ProRule" id="PRU00169"/>
    </source>
</evidence>
<dbReference type="Pfam" id="PF00072">
    <property type="entry name" value="Response_reg"/>
    <property type="match status" value="1"/>
</dbReference>
<protein>
    <recommendedName>
        <fullName evidence="2">histidine kinase</fullName>
        <ecNumber evidence="2">2.7.13.3</ecNumber>
    </recommendedName>
</protein>
<feature type="domain" description="PAC" evidence="10">
    <location>
        <begin position="376"/>
        <end position="427"/>
    </location>
</feature>
<feature type="domain" description="Histidine kinase" evidence="7">
    <location>
        <begin position="440"/>
        <end position="659"/>
    </location>
</feature>
<dbReference type="Gene3D" id="3.30.565.10">
    <property type="entry name" value="Histidine kinase-like ATPase, C-terminal domain"/>
    <property type="match status" value="1"/>
</dbReference>
<dbReference type="RefSeq" id="WP_321547564.1">
    <property type="nucleotide sequence ID" value="NZ_JAXIVS010000007.1"/>
</dbReference>
<keyword evidence="5" id="KW-0418">Kinase</keyword>
<dbReference type="InterPro" id="IPR000014">
    <property type="entry name" value="PAS"/>
</dbReference>
<keyword evidence="3 6" id="KW-0597">Phosphoprotein</keyword>
<dbReference type="SUPFAM" id="SSF55785">
    <property type="entry name" value="PYP-like sensor domain (PAS domain)"/>
    <property type="match status" value="1"/>
</dbReference>
<feature type="domain" description="PAS" evidence="9">
    <location>
        <begin position="303"/>
        <end position="373"/>
    </location>
</feature>
<dbReference type="SMART" id="SM00448">
    <property type="entry name" value="REC"/>
    <property type="match status" value="1"/>
</dbReference>
<evidence type="ECO:0000259" key="8">
    <source>
        <dbReference type="PROSITE" id="PS50110"/>
    </source>
</evidence>
<evidence type="ECO:0000259" key="9">
    <source>
        <dbReference type="PROSITE" id="PS50112"/>
    </source>
</evidence>
<dbReference type="Gene3D" id="3.30.450.20">
    <property type="entry name" value="PAS domain"/>
    <property type="match status" value="1"/>
</dbReference>
<keyword evidence="11" id="KW-0067">ATP-binding</keyword>
<evidence type="ECO:0000256" key="2">
    <source>
        <dbReference type="ARBA" id="ARBA00012438"/>
    </source>
</evidence>
<dbReference type="PROSITE" id="PS50112">
    <property type="entry name" value="PAS"/>
    <property type="match status" value="1"/>
</dbReference>
<dbReference type="SMART" id="SM00388">
    <property type="entry name" value="HisKA"/>
    <property type="match status" value="1"/>
</dbReference>
<dbReference type="InterPro" id="IPR003018">
    <property type="entry name" value="GAF"/>
</dbReference>
<dbReference type="InterPro" id="IPR000700">
    <property type="entry name" value="PAS-assoc_C"/>
</dbReference>
<dbReference type="SMART" id="SM00091">
    <property type="entry name" value="PAS"/>
    <property type="match status" value="1"/>
</dbReference>
<dbReference type="Pfam" id="PF01590">
    <property type="entry name" value="GAF"/>
    <property type="match status" value="1"/>
</dbReference>
<dbReference type="CDD" id="cd00156">
    <property type="entry name" value="REC"/>
    <property type="match status" value="1"/>
</dbReference>
<dbReference type="SUPFAM" id="SSF55781">
    <property type="entry name" value="GAF domain-like"/>
    <property type="match status" value="1"/>
</dbReference>
<dbReference type="InterPro" id="IPR036097">
    <property type="entry name" value="HisK_dim/P_sf"/>
</dbReference>
<dbReference type="SUPFAM" id="SSF47384">
    <property type="entry name" value="Homodimeric domain of signal transducing histidine kinase"/>
    <property type="match status" value="1"/>
</dbReference>
<dbReference type="InterPro" id="IPR003594">
    <property type="entry name" value="HATPase_dom"/>
</dbReference>
<dbReference type="SMART" id="SM00065">
    <property type="entry name" value="GAF"/>
    <property type="match status" value="1"/>
</dbReference>
<evidence type="ECO:0000256" key="4">
    <source>
        <dbReference type="ARBA" id="ARBA00022679"/>
    </source>
</evidence>
<dbReference type="EMBL" id="JAXIVS010000007">
    <property type="protein sequence ID" value="MDY7228835.1"/>
    <property type="molecule type" value="Genomic_DNA"/>
</dbReference>
<dbReference type="Gene3D" id="1.10.287.130">
    <property type="match status" value="1"/>
</dbReference>
<dbReference type="SUPFAM" id="SSF55874">
    <property type="entry name" value="ATPase domain of HSP90 chaperone/DNA topoisomerase II/histidine kinase"/>
    <property type="match status" value="1"/>
</dbReference>
<dbReference type="Pfam" id="PF00512">
    <property type="entry name" value="HisKA"/>
    <property type="match status" value="1"/>
</dbReference>
<dbReference type="Pfam" id="PF02518">
    <property type="entry name" value="HATPase_c"/>
    <property type="match status" value="1"/>
</dbReference>
<gene>
    <name evidence="11" type="ORF">SYV04_20595</name>
</gene>
<dbReference type="CDD" id="cd00130">
    <property type="entry name" value="PAS"/>
    <property type="match status" value="1"/>
</dbReference>
<dbReference type="NCBIfam" id="TIGR00229">
    <property type="entry name" value="sensory_box"/>
    <property type="match status" value="1"/>
</dbReference>
<dbReference type="Gene3D" id="3.40.50.2300">
    <property type="match status" value="1"/>
</dbReference>
<dbReference type="CDD" id="cd00082">
    <property type="entry name" value="HisKA"/>
    <property type="match status" value="1"/>
</dbReference>
<dbReference type="PROSITE" id="PS50110">
    <property type="entry name" value="RESPONSE_REGULATORY"/>
    <property type="match status" value="1"/>
</dbReference>
<dbReference type="InterPro" id="IPR013656">
    <property type="entry name" value="PAS_4"/>
</dbReference>
<dbReference type="SMART" id="SM00387">
    <property type="entry name" value="HATPase_c"/>
    <property type="match status" value="1"/>
</dbReference>
<feature type="modified residue" description="4-aspartylphosphate" evidence="6">
    <location>
        <position position="731"/>
    </location>
</feature>
<reference evidence="11 12" key="1">
    <citation type="submission" date="2023-12" db="EMBL/GenBank/DDBJ databases">
        <title>the genome sequence of Hyalangium sp. s54d21.</title>
        <authorList>
            <person name="Zhang X."/>
        </authorList>
    </citation>
    <scope>NUCLEOTIDE SEQUENCE [LARGE SCALE GENOMIC DNA]</scope>
    <source>
        <strain evidence="12">s54d21</strain>
    </source>
</reference>
<evidence type="ECO:0000256" key="3">
    <source>
        <dbReference type="ARBA" id="ARBA00022553"/>
    </source>
</evidence>
<feature type="domain" description="Response regulatory" evidence="8">
    <location>
        <begin position="682"/>
        <end position="798"/>
    </location>
</feature>
<dbReference type="PRINTS" id="PR00344">
    <property type="entry name" value="BCTRLSENSOR"/>
</dbReference>
<dbReference type="PROSITE" id="PS50113">
    <property type="entry name" value="PAC"/>
    <property type="match status" value="1"/>
</dbReference>
<dbReference type="InterPro" id="IPR003661">
    <property type="entry name" value="HisK_dim/P_dom"/>
</dbReference>
<keyword evidence="4" id="KW-0808">Transferase</keyword>
<dbReference type="InterPro" id="IPR005467">
    <property type="entry name" value="His_kinase_dom"/>
</dbReference>
<evidence type="ECO:0000256" key="1">
    <source>
        <dbReference type="ARBA" id="ARBA00000085"/>
    </source>
</evidence>
<dbReference type="InterPro" id="IPR029016">
    <property type="entry name" value="GAF-like_dom_sf"/>
</dbReference>
<dbReference type="EC" id="2.7.13.3" evidence="2"/>
<dbReference type="InterPro" id="IPR001789">
    <property type="entry name" value="Sig_transdc_resp-reg_receiver"/>
</dbReference>
<dbReference type="InterPro" id="IPR036890">
    <property type="entry name" value="HATPase_C_sf"/>
</dbReference>
<dbReference type="Pfam" id="PF08448">
    <property type="entry name" value="PAS_4"/>
    <property type="match status" value="1"/>
</dbReference>
<evidence type="ECO:0000259" key="10">
    <source>
        <dbReference type="PROSITE" id="PS50113"/>
    </source>
</evidence>
<keyword evidence="12" id="KW-1185">Reference proteome</keyword>
<dbReference type="InterPro" id="IPR004358">
    <property type="entry name" value="Sig_transdc_His_kin-like_C"/>
</dbReference>
<dbReference type="InterPro" id="IPR035965">
    <property type="entry name" value="PAS-like_dom_sf"/>
</dbReference>
<dbReference type="Proteomes" id="UP001291309">
    <property type="component" value="Unassembled WGS sequence"/>
</dbReference>
<dbReference type="PANTHER" id="PTHR43065:SF50">
    <property type="entry name" value="HISTIDINE KINASE"/>
    <property type="match status" value="1"/>
</dbReference>
<dbReference type="PROSITE" id="PS50109">
    <property type="entry name" value="HIS_KIN"/>
    <property type="match status" value="1"/>
</dbReference>
<sequence length="799" mass="88408">MQVILLKVPLLLCDEVERRLQGEGGQEPRCQVLRAAGLEHLPERLPPGLVILGDDGGALKEMVELCRRVHARRFSWRTHLTVLTRRSPVELQALARAGADECISPPGEDWGVRLIALSRRLHLDGMEAPALVRLEQPRVTAQEALYALLSSTSADIGPEFFRALVAHLVSAFRVTGALVGALTPDKEHLQLLAFWTDGGFRESRLLPLRGTPHQEAITHGSCHIPDALVERFPDDALLQEQGYRAYLGVALRDSHQQAVGVMAVAHGEPFEAGIMDYALLGALGTRAGAELARGRAQAELEHTRDFLSNIINAVPDPVFVKDREHRFVAMNAAFARFMARTEEQLIGKSDYDFVPEHEASIFWRKDEEVFRSGQPNENEETLTDSAGRSRTLITTKAAFTGAGGEQFIVAVIRDVTESRRLEMQLRLADRMASVGALAAGVAHEINNPLAYISSNLSFIAEQLAQDELEHEARTELRQAVLESLEGTRRVRGIVQDLKFFARADDEKQGAVDVHRVIHGALRIVRNEFQHRALLTRALEPVPAVHGSEGRLGQVVVNLLVNALQALPIDRPSEQNSVRIATHHKGAWVHIEVEDNGQGMSSEVQKRIFDPFFTTKPIGKGTGLGLSISNTLIQVMGGWIEVQSTQGKGSTFRLVLPVYQEKAAAPEPAPTPVAPPTQEPRRRVLLIDDEPAVGASVRRLLRGVHEVHTLQDAREALGLIARGERYDAILCDVMMQGMSGVQFVQELERVAPEMARRTGLMSGGVFDAQARSFIEARALDFLHKPFERESLRAFLERLYR</sequence>
<dbReference type="SUPFAM" id="SSF52172">
    <property type="entry name" value="CheY-like"/>
    <property type="match status" value="1"/>
</dbReference>
<keyword evidence="11" id="KW-0547">Nucleotide-binding</keyword>
<dbReference type="InterPro" id="IPR011006">
    <property type="entry name" value="CheY-like_superfamily"/>
</dbReference>
<evidence type="ECO:0000256" key="5">
    <source>
        <dbReference type="ARBA" id="ARBA00022777"/>
    </source>
</evidence>
<evidence type="ECO:0000313" key="12">
    <source>
        <dbReference type="Proteomes" id="UP001291309"/>
    </source>
</evidence>
<dbReference type="GO" id="GO:0005524">
    <property type="term" value="F:ATP binding"/>
    <property type="evidence" value="ECO:0007669"/>
    <property type="project" value="UniProtKB-KW"/>
</dbReference>
<proteinExistence type="predicted"/>
<comment type="caution">
    <text evidence="11">The sequence shown here is derived from an EMBL/GenBank/DDBJ whole genome shotgun (WGS) entry which is preliminary data.</text>
</comment>
<organism evidence="11 12">
    <name type="scientific">Hyalangium rubrum</name>
    <dbReference type="NCBI Taxonomy" id="3103134"/>
    <lineage>
        <taxon>Bacteria</taxon>
        <taxon>Pseudomonadati</taxon>
        <taxon>Myxococcota</taxon>
        <taxon>Myxococcia</taxon>
        <taxon>Myxococcales</taxon>
        <taxon>Cystobacterineae</taxon>
        <taxon>Archangiaceae</taxon>
        <taxon>Hyalangium</taxon>
    </lineage>
</organism>
<evidence type="ECO:0000313" key="11">
    <source>
        <dbReference type="EMBL" id="MDY7228835.1"/>
    </source>
</evidence>
<accession>A0ABU5H9Q0</accession>
<name>A0ABU5H9Q0_9BACT</name>
<evidence type="ECO:0000259" key="7">
    <source>
        <dbReference type="PROSITE" id="PS50109"/>
    </source>
</evidence>
<dbReference type="Gene3D" id="3.30.450.40">
    <property type="match status" value="1"/>
</dbReference>
<comment type="catalytic activity">
    <reaction evidence="1">
        <text>ATP + protein L-histidine = ADP + protein N-phospho-L-histidine.</text>
        <dbReference type="EC" id="2.7.13.3"/>
    </reaction>
</comment>